<gene>
    <name evidence="4" type="ORF">F5050DRAFT_1882965</name>
</gene>
<dbReference type="PANTHER" id="PTHR45847:SF6">
    <property type="entry name" value="FATTY ACID AMIDE HYDROLASE"/>
    <property type="match status" value="1"/>
</dbReference>
<evidence type="ECO:0000313" key="4">
    <source>
        <dbReference type="EMBL" id="KAJ3996839.1"/>
    </source>
</evidence>
<feature type="domain" description="Amidase" evidence="3">
    <location>
        <begin position="64"/>
        <end position="557"/>
    </location>
</feature>
<evidence type="ECO:0000256" key="2">
    <source>
        <dbReference type="ARBA" id="ARBA00022801"/>
    </source>
</evidence>
<evidence type="ECO:0000313" key="5">
    <source>
        <dbReference type="Proteomes" id="UP001163828"/>
    </source>
</evidence>
<dbReference type="InterPro" id="IPR023631">
    <property type="entry name" value="Amidase_dom"/>
</dbReference>
<dbReference type="SUPFAM" id="SSF75304">
    <property type="entry name" value="Amidase signature (AS) enzymes"/>
    <property type="match status" value="1"/>
</dbReference>
<dbReference type="Proteomes" id="UP001163828">
    <property type="component" value="Unassembled WGS sequence"/>
</dbReference>
<evidence type="ECO:0000259" key="3">
    <source>
        <dbReference type="Pfam" id="PF01425"/>
    </source>
</evidence>
<dbReference type="EMBL" id="MU790599">
    <property type="protein sequence ID" value="KAJ3996839.1"/>
    <property type="molecule type" value="Genomic_DNA"/>
</dbReference>
<evidence type="ECO:0000256" key="1">
    <source>
        <dbReference type="ARBA" id="ARBA00009199"/>
    </source>
</evidence>
<comment type="similarity">
    <text evidence="1">Belongs to the amidase family.</text>
</comment>
<dbReference type="InterPro" id="IPR036928">
    <property type="entry name" value="AS_sf"/>
</dbReference>
<dbReference type="Gene3D" id="3.90.1300.10">
    <property type="entry name" value="Amidase signature (AS) domain"/>
    <property type="match status" value="1"/>
</dbReference>
<dbReference type="InterPro" id="IPR020556">
    <property type="entry name" value="Amidase_CS"/>
</dbReference>
<comment type="caution">
    <text evidence="4">The sequence shown here is derived from an EMBL/GenBank/DDBJ whole genome shotgun (WGS) entry which is preliminary data.</text>
</comment>
<name>A0ABQ8QE64_9AGAR</name>
<keyword evidence="5" id="KW-1185">Reference proteome</keyword>
<proteinExistence type="inferred from homology"/>
<dbReference type="InterPro" id="IPR052096">
    <property type="entry name" value="Endocannabinoid_amidase"/>
</dbReference>
<dbReference type="PANTHER" id="PTHR45847">
    <property type="entry name" value="FATTY ACID AMIDE HYDROLASE"/>
    <property type="match status" value="1"/>
</dbReference>
<dbReference type="PROSITE" id="PS00571">
    <property type="entry name" value="AMIDASES"/>
    <property type="match status" value="1"/>
</dbReference>
<dbReference type="PIRSF" id="PIRSF001221">
    <property type="entry name" value="Amidase_fungi"/>
    <property type="match status" value="1"/>
</dbReference>
<accession>A0ABQ8QE64</accession>
<dbReference type="Pfam" id="PF01425">
    <property type="entry name" value="Amidase"/>
    <property type="match status" value="1"/>
</dbReference>
<reference evidence="4" key="1">
    <citation type="submission" date="2022-08" db="EMBL/GenBank/DDBJ databases">
        <authorList>
            <consortium name="DOE Joint Genome Institute"/>
            <person name="Min B."/>
            <person name="Riley R."/>
            <person name="Sierra-Patev S."/>
            <person name="Naranjo-Ortiz M."/>
            <person name="Looney B."/>
            <person name="Konkel Z."/>
            <person name="Slot J.C."/>
            <person name="Sakamoto Y."/>
            <person name="Steenwyk J.L."/>
            <person name="Rokas A."/>
            <person name="Carro J."/>
            <person name="Camarero S."/>
            <person name="Ferreira P."/>
            <person name="Molpeceres G."/>
            <person name="Ruiz-Duenas F.J."/>
            <person name="Serrano A."/>
            <person name="Henrissat B."/>
            <person name="Drula E."/>
            <person name="Hughes K.W."/>
            <person name="Mata J.L."/>
            <person name="Ishikawa N.K."/>
            <person name="Vargas-Isla R."/>
            <person name="Ushijima S."/>
            <person name="Smith C.A."/>
            <person name="Ahrendt S."/>
            <person name="Andreopoulos W."/>
            <person name="He G."/>
            <person name="Labutti K."/>
            <person name="Lipzen A."/>
            <person name="Ng V."/>
            <person name="Sandor L."/>
            <person name="Barry K."/>
            <person name="Martinez A.T."/>
            <person name="Xiao Y."/>
            <person name="Gibbons J.G."/>
            <person name="Terashima K."/>
            <person name="Hibbett D.S."/>
            <person name="Grigoriev I.V."/>
        </authorList>
    </citation>
    <scope>NUCLEOTIDE SEQUENCE</scope>
    <source>
        <strain evidence="4">TFB10827</strain>
    </source>
</reference>
<sequence length="584" mass="64078">MWPFSSLWSTDQSKARALIAAKRAERDSLLATAPRLTAHHEQFLEAGAHEIVSRIGKGEWTAREVVEAYIAQAAQAQTTTNCLTEVVFQQALKRAETLDAEYSATKRLRGPLHGVPFSAKFTDQFRSVDIVGFDTSIGFTTWANKPAITNAVLVDQLISLGAVPIAKTNVPQTMFSFECNNPLWGRTTNPYNSNYTCGGSSGGEAALLAMDGSAIGIGSDVGGSLRIPAAYCGVYGLKTSFGRVSRAGAHSSNPAFEGIKSITGPMARNVKDLELFCKVIFGLQDERHLDYTFVPMPYHQLELPKQLKFGYYTSDNFAKASPATARAVMETVEALQRQGHECIEIELPDVSDCLEIYLALISADGYKRMTTPLGPDPMEPSLILPVYGSRIPSFLRRFGAWFAESILGDSLFAKFIRASRIKSVFEMNGWAERRNKWNAMFYEKVWNHYELDGIICPVQAMPQIPHGGSTTVNSLVISTAVYNLVDSPVGIVPVTHVNGLKDQVTEAWISPGSNGRSVLMEKRLYNAAKPMYNPVDMDGLPVSVQIIGRKWEDEKVLAMMSVVDDALGPNRGFGPRGFANHARS</sequence>
<keyword evidence="2" id="KW-0378">Hydrolase</keyword>
<organism evidence="4 5">
    <name type="scientific">Lentinula boryana</name>
    <dbReference type="NCBI Taxonomy" id="40481"/>
    <lineage>
        <taxon>Eukaryota</taxon>
        <taxon>Fungi</taxon>
        <taxon>Dikarya</taxon>
        <taxon>Basidiomycota</taxon>
        <taxon>Agaricomycotina</taxon>
        <taxon>Agaricomycetes</taxon>
        <taxon>Agaricomycetidae</taxon>
        <taxon>Agaricales</taxon>
        <taxon>Marasmiineae</taxon>
        <taxon>Omphalotaceae</taxon>
        <taxon>Lentinula</taxon>
    </lineage>
</organism>
<protein>
    <submittedName>
        <fullName evidence="4">Amidase signature domain-containing protein</fullName>
    </submittedName>
</protein>